<feature type="compositionally biased region" description="Low complexity" evidence="1">
    <location>
        <begin position="330"/>
        <end position="344"/>
    </location>
</feature>
<proteinExistence type="predicted"/>
<sequence>MAPASLTSPRPQDPALPPPPHDGGKSESWTTTDFNSSTTTPDSRPHSGRGTRQSSPILATSALSSTAGAAAAAARGRFLLGDDHTDHDSHGSLAASSTDTDAAGSSSSDSSTAELNTPRHPRGRRQGKRPEPELTHGSTSRLRRPPNRRRKSANRKPGSRGPTTGEPVNGEDHDDTSLRHPPATNAPAPDCPRSVQFRPDDPTSRDTPASWSSSVASSHRPPLLMKAVAAPAAVMSNLAVSASSQIVPSATVTTQNAHGVNARFTNDHVPSPAPSAPVEATTAVSADPLPLATPPSGRRRSALHRQASESARATPKSVRFSPQPVRSVIPGRTTTGSPTRRSGTPGSGGDPAKETERPPAFVAEPLLTYASRAPLQRHRGRTDKQSAERVRYLAENPHYIYHPDNQQRSERAILEAELEVSTVTQFVNPLVAAHCRLRIRATDGVSYRALSMGVEGVRPGATRSGVVNNRYSTGALAAGVVETALSANDPAHRVEALVDAAPTPAQTPPAARLYRILPPAYLLPLANHACLTMRCANLGDVLHDPTLLIAAADQSYMHHLEETLVPPPHPRTPGPEALRHYSEGHVSHALTSLSALDSTGVRKSYPFKPTVVPTYLAGHVAAVAGGHYLFESTEPSAVTVSSAVTRQAVHSALGGTHELVPTPLVLPSHQLAAINPWGNADTLYTTSAEVLILPEGAEIRAHWRMEGQPYGFSLEPGRADRGHWWDLPSHPRRGHTVADGFRPADREDDLDIKHRRRLAFLDALPNPRNNQGYPQHCVVAFYAQNITPLYPKYGLDPALRRHHPQLKTRRVQAVRDRLRVQSKDRELDSYARNMAIPAGLGYHATTMV</sequence>
<organism evidence="2 3">
    <name type="scientific">Tieghemiomyces parasiticus</name>
    <dbReference type="NCBI Taxonomy" id="78921"/>
    <lineage>
        <taxon>Eukaryota</taxon>
        <taxon>Fungi</taxon>
        <taxon>Fungi incertae sedis</taxon>
        <taxon>Zoopagomycota</taxon>
        <taxon>Kickxellomycotina</taxon>
        <taxon>Dimargaritomycetes</taxon>
        <taxon>Dimargaritales</taxon>
        <taxon>Dimargaritaceae</taxon>
        <taxon>Tieghemiomyces</taxon>
    </lineage>
</organism>
<accession>A0A9W8E0P5</accession>
<evidence type="ECO:0000313" key="2">
    <source>
        <dbReference type="EMBL" id="KAJ1927636.1"/>
    </source>
</evidence>
<feature type="compositionally biased region" description="Low complexity" evidence="1">
    <location>
        <begin position="58"/>
        <end position="79"/>
    </location>
</feature>
<protein>
    <submittedName>
        <fullName evidence="2">Uncharacterized protein</fullName>
    </submittedName>
</protein>
<feature type="compositionally biased region" description="Low complexity" evidence="1">
    <location>
        <begin position="91"/>
        <end position="113"/>
    </location>
</feature>
<comment type="caution">
    <text evidence="2">The sequence shown here is derived from an EMBL/GenBank/DDBJ whole genome shotgun (WGS) entry which is preliminary data.</text>
</comment>
<dbReference type="OrthoDB" id="5599016at2759"/>
<feature type="compositionally biased region" description="Basic and acidic residues" evidence="1">
    <location>
        <begin position="80"/>
        <end position="90"/>
    </location>
</feature>
<reference evidence="2" key="1">
    <citation type="submission" date="2022-07" db="EMBL/GenBank/DDBJ databases">
        <title>Phylogenomic reconstructions and comparative analyses of Kickxellomycotina fungi.</title>
        <authorList>
            <person name="Reynolds N.K."/>
            <person name="Stajich J.E."/>
            <person name="Barry K."/>
            <person name="Grigoriev I.V."/>
            <person name="Crous P."/>
            <person name="Smith M.E."/>
        </authorList>
    </citation>
    <scope>NUCLEOTIDE SEQUENCE</scope>
    <source>
        <strain evidence="2">RSA 861</strain>
    </source>
</reference>
<name>A0A9W8E0P5_9FUNG</name>
<feature type="compositionally biased region" description="Pro residues" evidence="1">
    <location>
        <begin position="11"/>
        <end position="21"/>
    </location>
</feature>
<dbReference type="Proteomes" id="UP001150569">
    <property type="component" value="Unassembled WGS sequence"/>
</dbReference>
<feature type="compositionally biased region" description="Basic residues" evidence="1">
    <location>
        <begin position="141"/>
        <end position="158"/>
    </location>
</feature>
<feature type="compositionally biased region" description="Low complexity" evidence="1">
    <location>
        <begin position="28"/>
        <end position="42"/>
    </location>
</feature>
<dbReference type="EMBL" id="JANBPT010000108">
    <property type="protein sequence ID" value="KAJ1927636.1"/>
    <property type="molecule type" value="Genomic_DNA"/>
</dbReference>
<keyword evidence="3" id="KW-1185">Reference proteome</keyword>
<evidence type="ECO:0000313" key="3">
    <source>
        <dbReference type="Proteomes" id="UP001150569"/>
    </source>
</evidence>
<gene>
    <name evidence="2" type="ORF">IWQ60_002739</name>
</gene>
<evidence type="ECO:0000256" key="1">
    <source>
        <dbReference type="SAM" id="MobiDB-lite"/>
    </source>
</evidence>
<feature type="compositionally biased region" description="Low complexity" evidence="1">
    <location>
        <begin position="209"/>
        <end position="218"/>
    </location>
</feature>
<feature type="region of interest" description="Disordered" evidence="1">
    <location>
        <begin position="1"/>
        <end position="221"/>
    </location>
</feature>
<feature type="region of interest" description="Disordered" evidence="1">
    <location>
        <begin position="262"/>
        <end position="362"/>
    </location>
</feature>
<dbReference type="AlphaFoldDB" id="A0A9W8E0P5"/>